<dbReference type="PATRIC" id="fig|471514.4.peg.405"/>
<reference evidence="2 3" key="1">
    <citation type="submission" date="2015-09" db="EMBL/GenBank/DDBJ databases">
        <title>Draft genome sequence of Alicyclobacillus ferrooxydans DSM 22381.</title>
        <authorList>
            <person name="Hemp J."/>
        </authorList>
    </citation>
    <scope>NUCLEOTIDE SEQUENCE [LARGE SCALE GENOMIC DNA]</scope>
    <source>
        <strain evidence="2 3">TC-34</strain>
    </source>
</reference>
<comment type="caution">
    <text evidence="2">The sequence shown here is derived from an EMBL/GenBank/DDBJ whole genome shotgun (WGS) entry which is preliminary data.</text>
</comment>
<dbReference type="Proteomes" id="UP000050482">
    <property type="component" value="Unassembled WGS sequence"/>
</dbReference>
<accession>A0A0P9CS91</accession>
<protein>
    <submittedName>
        <fullName evidence="2">Uncharacterized protein</fullName>
    </submittedName>
</protein>
<keyword evidence="3" id="KW-1185">Reference proteome</keyword>
<proteinExistence type="predicted"/>
<gene>
    <name evidence="2" type="ORF">AN477_01980</name>
</gene>
<dbReference type="RefSeq" id="WP_054967492.1">
    <property type="nucleotide sequence ID" value="NZ_LJCO01000008.1"/>
</dbReference>
<sequence length="65" mass="7583">MKLDTVIKLGSLAFNVAQDEKIRELWKLAHGGAKRRGLFDPPIVPLPPQNRKPYSNQSYWPRRPW</sequence>
<evidence type="ECO:0000256" key="1">
    <source>
        <dbReference type="SAM" id="MobiDB-lite"/>
    </source>
</evidence>
<evidence type="ECO:0000313" key="3">
    <source>
        <dbReference type="Proteomes" id="UP000050482"/>
    </source>
</evidence>
<organism evidence="2 3">
    <name type="scientific">Alicyclobacillus ferrooxydans</name>
    <dbReference type="NCBI Taxonomy" id="471514"/>
    <lineage>
        <taxon>Bacteria</taxon>
        <taxon>Bacillati</taxon>
        <taxon>Bacillota</taxon>
        <taxon>Bacilli</taxon>
        <taxon>Bacillales</taxon>
        <taxon>Alicyclobacillaceae</taxon>
        <taxon>Alicyclobacillus</taxon>
    </lineage>
</organism>
<dbReference type="AlphaFoldDB" id="A0A0P9CS91"/>
<dbReference type="EMBL" id="LJCO01000008">
    <property type="protein sequence ID" value="KPV45696.1"/>
    <property type="molecule type" value="Genomic_DNA"/>
</dbReference>
<dbReference type="OrthoDB" id="2377088at2"/>
<feature type="region of interest" description="Disordered" evidence="1">
    <location>
        <begin position="39"/>
        <end position="65"/>
    </location>
</feature>
<evidence type="ECO:0000313" key="2">
    <source>
        <dbReference type="EMBL" id="KPV45696.1"/>
    </source>
</evidence>
<name>A0A0P9CS91_9BACL</name>